<sequence>MSDEERIVANSVLPARREPLRLRTSDGLTLVGELALPDESPPVATIICVHPLPTHGGMMDSHVLRKMSWRLPALAGIAVLRFNTRGTTSAAGTSEGAFDEARGEGLDLLAAIREVVARGLPDPWLVGWSFGTDVILRHGNVEPVLGAILLSPPLRFSTDDDLHGWASSSRALTCLVPELDDYLRPDAARERFAVIPQAEVVGVDNAKHLWVGESSVSIVLNEIVARIVPSRVPLPSTWAGEMTRWSDL</sequence>
<protein>
    <submittedName>
        <fullName evidence="1">Unannotated protein</fullName>
    </submittedName>
</protein>
<dbReference type="PANTHER" id="PTHR42103:SF2">
    <property type="entry name" value="AB HYDROLASE-1 DOMAIN-CONTAINING PROTEIN"/>
    <property type="match status" value="1"/>
</dbReference>
<dbReference type="AlphaFoldDB" id="A0A6J6UIK0"/>
<proteinExistence type="predicted"/>
<dbReference type="EMBL" id="CAEZYW010000344">
    <property type="protein sequence ID" value="CAB4759761.1"/>
    <property type="molecule type" value="Genomic_DNA"/>
</dbReference>
<dbReference type="InterPro" id="IPR029058">
    <property type="entry name" value="AB_hydrolase_fold"/>
</dbReference>
<gene>
    <name evidence="1" type="ORF">UFOPK2786_01772</name>
</gene>
<dbReference type="PANTHER" id="PTHR42103">
    <property type="entry name" value="ALPHA/BETA-HYDROLASES SUPERFAMILY PROTEIN"/>
    <property type="match status" value="1"/>
</dbReference>
<reference evidence="1" key="1">
    <citation type="submission" date="2020-05" db="EMBL/GenBank/DDBJ databases">
        <authorList>
            <person name="Chiriac C."/>
            <person name="Salcher M."/>
            <person name="Ghai R."/>
            <person name="Kavagutti S V."/>
        </authorList>
    </citation>
    <scope>NUCLEOTIDE SEQUENCE</scope>
</reference>
<accession>A0A6J6UIK0</accession>
<dbReference type="Gene3D" id="3.40.50.1820">
    <property type="entry name" value="alpha/beta hydrolase"/>
    <property type="match status" value="1"/>
</dbReference>
<dbReference type="SUPFAM" id="SSF53474">
    <property type="entry name" value="alpha/beta-Hydrolases"/>
    <property type="match status" value="1"/>
</dbReference>
<name>A0A6J6UIK0_9ZZZZ</name>
<evidence type="ECO:0000313" key="1">
    <source>
        <dbReference type="EMBL" id="CAB4759761.1"/>
    </source>
</evidence>
<organism evidence="1">
    <name type="scientific">freshwater metagenome</name>
    <dbReference type="NCBI Taxonomy" id="449393"/>
    <lineage>
        <taxon>unclassified sequences</taxon>
        <taxon>metagenomes</taxon>
        <taxon>ecological metagenomes</taxon>
    </lineage>
</organism>